<keyword evidence="4" id="KW-1185">Reference proteome</keyword>
<dbReference type="InterPro" id="IPR023753">
    <property type="entry name" value="FAD/NAD-binding_dom"/>
</dbReference>
<dbReference type="Proteomes" id="UP000184052">
    <property type="component" value="Unassembled WGS sequence"/>
</dbReference>
<dbReference type="EMBL" id="FQZL01000025">
    <property type="protein sequence ID" value="SHJ55785.1"/>
    <property type="molecule type" value="Genomic_DNA"/>
</dbReference>
<gene>
    <name evidence="3" type="ORF">SAMN02745751_02839</name>
</gene>
<evidence type="ECO:0000256" key="1">
    <source>
        <dbReference type="ARBA" id="ARBA00023002"/>
    </source>
</evidence>
<feature type="domain" description="FAD/NAD(P)-binding" evidence="2">
    <location>
        <begin position="5"/>
        <end position="308"/>
    </location>
</feature>
<evidence type="ECO:0000313" key="3">
    <source>
        <dbReference type="EMBL" id="SHJ55785.1"/>
    </source>
</evidence>
<dbReference type="Gene3D" id="3.50.50.60">
    <property type="entry name" value="FAD/NAD(P)-binding domain"/>
    <property type="match status" value="2"/>
</dbReference>
<dbReference type="PANTHER" id="PTHR42949">
    <property type="entry name" value="ANAEROBIC GLYCEROL-3-PHOSPHATE DEHYDROGENASE SUBUNIT B"/>
    <property type="match status" value="1"/>
</dbReference>
<proteinExistence type="predicted"/>
<dbReference type="AlphaFoldDB" id="A0A1M6K9Y5"/>
<organism evidence="3 4">
    <name type="scientific">Dethiosulfatibacter aminovorans DSM 17477</name>
    <dbReference type="NCBI Taxonomy" id="1121476"/>
    <lineage>
        <taxon>Bacteria</taxon>
        <taxon>Bacillati</taxon>
        <taxon>Bacillota</taxon>
        <taxon>Tissierellia</taxon>
        <taxon>Dethiosulfatibacter</taxon>
    </lineage>
</organism>
<protein>
    <submittedName>
        <fullName evidence="3">Sarcosine oxidase subunit alpha</fullName>
    </submittedName>
</protein>
<dbReference type="Pfam" id="PF07992">
    <property type="entry name" value="Pyr_redox_2"/>
    <property type="match status" value="1"/>
</dbReference>
<evidence type="ECO:0000259" key="2">
    <source>
        <dbReference type="Pfam" id="PF07992"/>
    </source>
</evidence>
<dbReference type="SUPFAM" id="SSF51905">
    <property type="entry name" value="FAD/NAD(P)-binding domain"/>
    <property type="match status" value="1"/>
</dbReference>
<dbReference type="GO" id="GO:0016491">
    <property type="term" value="F:oxidoreductase activity"/>
    <property type="evidence" value="ECO:0007669"/>
    <property type="project" value="UniProtKB-KW"/>
</dbReference>
<reference evidence="3 4" key="1">
    <citation type="submission" date="2016-11" db="EMBL/GenBank/DDBJ databases">
        <authorList>
            <person name="Jaros S."/>
            <person name="Januszkiewicz K."/>
            <person name="Wedrychowicz H."/>
        </authorList>
    </citation>
    <scope>NUCLEOTIDE SEQUENCE [LARGE SCALE GENOMIC DNA]</scope>
    <source>
        <strain evidence="3 4">DSM 17477</strain>
    </source>
</reference>
<dbReference type="InterPro" id="IPR051691">
    <property type="entry name" value="Metab_Enz_Cyan_OpOx_G3PDH"/>
</dbReference>
<keyword evidence="1" id="KW-0560">Oxidoreductase</keyword>
<dbReference type="RefSeq" id="WP_073050228.1">
    <property type="nucleotide sequence ID" value="NZ_FQZL01000025.1"/>
</dbReference>
<dbReference type="PRINTS" id="PR00368">
    <property type="entry name" value="FADPNR"/>
</dbReference>
<dbReference type="STRING" id="1121476.SAMN02745751_02839"/>
<dbReference type="InterPro" id="IPR036188">
    <property type="entry name" value="FAD/NAD-bd_sf"/>
</dbReference>
<accession>A0A1M6K9Y5</accession>
<sequence>MNNTEIAIIGGGPAGMCAAIAAAEQGARVTLFDRGKDYGGQLVKQTHRFFGSEREYAGTRGIDIAKIFLEKINENKLIDVKKDTTVLSIYHDGVITFEEGKKYDKITADKTIIATGASEKMLPFPNNDLPGVYGAGAVQTLMNQYGVVPGNKVLMIGAGNIGLIVSYQLMQAGVKVEAIIDAAPQIGGFMVHASKVRRMGVPIITSASIKEAVGTDFVEGAVIGKLDEKWNFIPGTEKKLDVDVICLSVGLTPLGELLSHTGCEMKFSGLLGGFVPLRDENLETTAKGYFVAGDASGVEEASSAMIEGTIAGLSAAESLGYGSNIWELKQKYIEDLNVLRSGPVGTKIREGIANLKI</sequence>
<dbReference type="OrthoDB" id="9806179at2"/>
<dbReference type="PANTHER" id="PTHR42949:SF3">
    <property type="entry name" value="ANAEROBIC GLYCEROL-3-PHOSPHATE DEHYDROGENASE SUBUNIT B"/>
    <property type="match status" value="1"/>
</dbReference>
<evidence type="ECO:0000313" key="4">
    <source>
        <dbReference type="Proteomes" id="UP000184052"/>
    </source>
</evidence>
<dbReference type="PRINTS" id="PR00469">
    <property type="entry name" value="PNDRDTASEII"/>
</dbReference>
<name>A0A1M6K9Y5_9FIRM</name>